<name>A0AA36ML02_9DINO</name>
<comment type="caution">
    <text evidence="2">The sequence shown here is derived from an EMBL/GenBank/DDBJ whole genome shotgun (WGS) entry which is preliminary data.</text>
</comment>
<evidence type="ECO:0000313" key="2">
    <source>
        <dbReference type="EMBL" id="CAJ1375841.1"/>
    </source>
</evidence>
<organism evidence="2 3">
    <name type="scientific">Effrenium voratum</name>
    <dbReference type="NCBI Taxonomy" id="2562239"/>
    <lineage>
        <taxon>Eukaryota</taxon>
        <taxon>Sar</taxon>
        <taxon>Alveolata</taxon>
        <taxon>Dinophyceae</taxon>
        <taxon>Suessiales</taxon>
        <taxon>Symbiodiniaceae</taxon>
        <taxon>Effrenium</taxon>
    </lineage>
</organism>
<keyword evidence="1" id="KW-0732">Signal</keyword>
<sequence>MRPMRIFAAAFLLAEVAQGVRPDRELDDGFMMFDQAELKRVSDALKNGDMAAAVASNLERQRRSPEVVTGNMATSQAALQIAQDVPEATLRLEDPVCRSNSTVLRSVLFYLPGLGES</sequence>
<feature type="signal peptide" evidence="1">
    <location>
        <begin position="1"/>
        <end position="19"/>
    </location>
</feature>
<dbReference type="Proteomes" id="UP001178507">
    <property type="component" value="Unassembled WGS sequence"/>
</dbReference>
<keyword evidence="3" id="KW-1185">Reference proteome</keyword>
<gene>
    <name evidence="2" type="ORF">EVOR1521_LOCUS5032</name>
</gene>
<proteinExistence type="predicted"/>
<evidence type="ECO:0000256" key="1">
    <source>
        <dbReference type="SAM" id="SignalP"/>
    </source>
</evidence>
<feature type="chain" id="PRO_5041275594" evidence="1">
    <location>
        <begin position="20"/>
        <end position="117"/>
    </location>
</feature>
<accession>A0AA36ML02</accession>
<evidence type="ECO:0000313" key="3">
    <source>
        <dbReference type="Proteomes" id="UP001178507"/>
    </source>
</evidence>
<reference evidence="2" key="1">
    <citation type="submission" date="2023-08" db="EMBL/GenBank/DDBJ databases">
        <authorList>
            <person name="Chen Y."/>
            <person name="Shah S."/>
            <person name="Dougan E. K."/>
            <person name="Thang M."/>
            <person name="Chan C."/>
        </authorList>
    </citation>
    <scope>NUCLEOTIDE SEQUENCE</scope>
</reference>
<dbReference type="EMBL" id="CAUJNA010000343">
    <property type="protein sequence ID" value="CAJ1375841.1"/>
    <property type="molecule type" value="Genomic_DNA"/>
</dbReference>
<dbReference type="AlphaFoldDB" id="A0AA36ML02"/>
<protein>
    <submittedName>
        <fullName evidence="2">Uncharacterized protein</fullName>
    </submittedName>
</protein>